<evidence type="ECO:0000313" key="5">
    <source>
        <dbReference type="Proteomes" id="UP001558713"/>
    </source>
</evidence>
<dbReference type="Proteomes" id="UP001558713">
    <property type="component" value="Unassembled WGS sequence"/>
</dbReference>
<feature type="domain" description="CCHC-type" evidence="3">
    <location>
        <begin position="323"/>
        <end position="336"/>
    </location>
</feature>
<dbReference type="PANTHER" id="PTHR35046">
    <property type="entry name" value="ZINC KNUCKLE (CCHC-TYPE) FAMILY PROTEIN"/>
    <property type="match status" value="1"/>
</dbReference>
<accession>A0ABD1AFF5</accession>
<dbReference type="InterPro" id="IPR036875">
    <property type="entry name" value="Znf_CCHC_sf"/>
</dbReference>
<dbReference type="Gene3D" id="4.10.60.10">
    <property type="entry name" value="Zinc finger, CCHC-type"/>
    <property type="match status" value="1"/>
</dbReference>
<name>A0ABD1AFF5_CARAN</name>
<dbReference type="PROSITE" id="PS50158">
    <property type="entry name" value="ZF_CCHC"/>
    <property type="match status" value="1"/>
</dbReference>
<comment type="caution">
    <text evidence="4">The sequence shown here is derived from an EMBL/GenBank/DDBJ whole genome shotgun (WGS) entry which is preliminary data.</text>
</comment>
<dbReference type="Gene3D" id="3.10.10.10">
    <property type="entry name" value="HIV Type 1 Reverse Transcriptase, subunit A, domain 1"/>
    <property type="match status" value="1"/>
</dbReference>
<dbReference type="Gene3D" id="2.40.70.10">
    <property type="entry name" value="Acid Proteases"/>
    <property type="match status" value="1"/>
</dbReference>
<dbReference type="AlphaFoldDB" id="A0ABD1AFF5"/>
<organism evidence="4 5">
    <name type="scientific">Cardamine amara subsp. amara</name>
    <dbReference type="NCBI Taxonomy" id="228776"/>
    <lineage>
        <taxon>Eukaryota</taxon>
        <taxon>Viridiplantae</taxon>
        <taxon>Streptophyta</taxon>
        <taxon>Embryophyta</taxon>
        <taxon>Tracheophyta</taxon>
        <taxon>Spermatophyta</taxon>
        <taxon>Magnoliopsida</taxon>
        <taxon>eudicotyledons</taxon>
        <taxon>Gunneridae</taxon>
        <taxon>Pentapetalae</taxon>
        <taxon>rosids</taxon>
        <taxon>malvids</taxon>
        <taxon>Brassicales</taxon>
        <taxon>Brassicaceae</taxon>
        <taxon>Cardamineae</taxon>
        <taxon>Cardamine</taxon>
    </lineage>
</organism>
<feature type="region of interest" description="Disordered" evidence="2">
    <location>
        <begin position="263"/>
        <end position="314"/>
    </location>
</feature>
<dbReference type="SUPFAM" id="SSF57756">
    <property type="entry name" value="Retrovirus zinc finger-like domains"/>
    <property type="match status" value="1"/>
</dbReference>
<keyword evidence="1" id="KW-0479">Metal-binding</keyword>
<dbReference type="Pfam" id="PF03732">
    <property type="entry name" value="Retrotrans_gag"/>
    <property type="match status" value="1"/>
</dbReference>
<proteinExistence type="predicted"/>
<dbReference type="Pfam" id="PF00098">
    <property type="entry name" value="zf-CCHC"/>
    <property type="match status" value="1"/>
</dbReference>
<evidence type="ECO:0000256" key="1">
    <source>
        <dbReference type="PROSITE-ProRule" id="PRU00047"/>
    </source>
</evidence>
<evidence type="ECO:0000259" key="3">
    <source>
        <dbReference type="PROSITE" id="PS50158"/>
    </source>
</evidence>
<keyword evidence="1" id="KW-0863">Zinc-finger</keyword>
<gene>
    <name evidence="4" type="ORF">V5N11_026717</name>
</gene>
<dbReference type="EMBL" id="JBANAX010000516">
    <property type="protein sequence ID" value="KAL1205533.1"/>
    <property type="molecule type" value="Genomic_DNA"/>
</dbReference>
<keyword evidence="1" id="KW-0862">Zinc</keyword>
<feature type="compositionally biased region" description="Basic and acidic residues" evidence="2">
    <location>
        <begin position="284"/>
        <end position="295"/>
    </location>
</feature>
<evidence type="ECO:0000256" key="2">
    <source>
        <dbReference type="SAM" id="MobiDB-lite"/>
    </source>
</evidence>
<dbReference type="InterPro" id="IPR001878">
    <property type="entry name" value="Znf_CCHC"/>
</dbReference>
<reference evidence="4 5" key="1">
    <citation type="submission" date="2024-04" db="EMBL/GenBank/DDBJ databases">
        <title>Genome assembly C_amara_ONT_v2.</title>
        <authorList>
            <person name="Yant L."/>
            <person name="Moore C."/>
            <person name="Slenker M."/>
        </authorList>
    </citation>
    <scope>NUCLEOTIDE SEQUENCE [LARGE SCALE GENOMIC DNA]</scope>
    <source>
        <tissue evidence="4">Leaf</tissue>
    </source>
</reference>
<dbReference type="InterPro" id="IPR021109">
    <property type="entry name" value="Peptidase_aspartic_dom_sf"/>
</dbReference>
<dbReference type="GO" id="GO:0008270">
    <property type="term" value="F:zinc ion binding"/>
    <property type="evidence" value="ECO:0007669"/>
    <property type="project" value="UniProtKB-KW"/>
</dbReference>
<dbReference type="CDD" id="cd00303">
    <property type="entry name" value="retropepsin_like"/>
    <property type="match status" value="1"/>
</dbReference>
<dbReference type="SMART" id="SM00343">
    <property type="entry name" value="ZnF_C2HC"/>
    <property type="match status" value="1"/>
</dbReference>
<dbReference type="InterPro" id="IPR043502">
    <property type="entry name" value="DNA/RNA_pol_sf"/>
</dbReference>
<feature type="region of interest" description="Disordered" evidence="2">
    <location>
        <begin position="30"/>
        <end position="77"/>
    </location>
</feature>
<keyword evidence="5" id="KW-1185">Reference proteome</keyword>
<protein>
    <recommendedName>
        <fullName evidence="3">CCHC-type domain-containing protein</fullName>
    </recommendedName>
</protein>
<dbReference type="SUPFAM" id="SSF56672">
    <property type="entry name" value="DNA/RNA polymerases"/>
    <property type="match status" value="1"/>
</dbReference>
<dbReference type="PANTHER" id="PTHR35046:SF9">
    <property type="entry name" value="RNA-DIRECTED DNA POLYMERASE"/>
    <property type="match status" value="1"/>
</dbReference>
<evidence type="ECO:0000313" key="4">
    <source>
        <dbReference type="EMBL" id="KAL1205533.1"/>
    </source>
</evidence>
<sequence length="666" mass="76599">MGEEVAPVTMIQLLEAIRSVSDRMTCLETQAQHVRVGQPPNARRPQQQEGEANEDIRGREDDPPPAPILNPQPRRQERARFRDLDEDQPKHGGKDVKLTAPTFAERVNPEAYLDWEKRMEYIFEYYNYSEARKVSLDSAQLTENALAWWDRDVSERRRLRHGHVNNWEDMRFSLRKRYVPANFHRDLQKKFRKLIQGTKSVEEYFEEFETLKNRLEIEDAEETLMAQFLDGLHDRIARKVERQPYHDFDELLNLAVQAEQHIKRKSASAPRNKTPWTPPLQAIDKGKSIADDSKFKKPAPKTSKGTRPDQGKFPAQRARDITCFKCQGKGHYARECLNQRVMILKPNGEYESQDEADGEQGDSEEDIVEYPETGQLLVIRRVLSTLYDPETIQRENIFHSRCTINSKVCSLIIDGGSCTNVASKNLVDKLGLPKTKHPRPYRLRWFKNETELKISEQITVLFNIGKYTDQVVCDVVPMLAGHLLLGRPWQFDKVALHNGRTNYYTFMHKDKKHSLAPLTPQEVFEMQKTMDKGDQVSKTNLYITPTAVFKSLESKDTVLLMIFKESLVSGQGQESYPAEVQGLLEKFTNVFPEDIPPGLPPIRGIEHQIDLEPGAPLPNRAAYRVNPEEAKELERQVQELMSKGYIRESLSPCAVPVLLVPKKDGS</sequence>
<dbReference type="InterPro" id="IPR005162">
    <property type="entry name" value="Retrotrans_gag_dom"/>
</dbReference>